<reference evidence="1 2" key="1">
    <citation type="submission" date="2020-02" db="EMBL/GenBank/DDBJ databases">
        <authorList>
            <person name="Ma Q."/>
            <person name="Huang Y."/>
            <person name="Song X."/>
            <person name="Pei D."/>
        </authorList>
    </citation>
    <scope>NUCLEOTIDE SEQUENCE [LARGE SCALE GENOMIC DNA]</scope>
    <source>
        <strain evidence="1">Sxm20200214</strain>
        <tissue evidence="1">Leaf</tissue>
    </source>
</reference>
<comment type="caution">
    <text evidence="1">The sequence shown here is derived from an EMBL/GenBank/DDBJ whole genome shotgun (WGS) entry which is preliminary data.</text>
</comment>
<keyword evidence="2" id="KW-1185">Reference proteome</keyword>
<organism evidence="1 2">
    <name type="scientific">Brassica carinata</name>
    <name type="common">Ethiopian mustard</name>
    <name type="synonym">Abyssinian cabbage</name>
    <dbReference type="NCBI Taxonomy" id="52824"/>
    <lineage>
        <taxon>Eukaryota</taxon>
        <taxon>Viridiplantae</taxon>
        <taxon>Streptophyta</taxon>
        <taxon>Embryophyta</taxon>
        <taxon>Tracheophyta</taxon>
        <taxon>Spermatophyta</taxon>
        <taxon>Magnoliopsida</taxon>
        <taxon>eudicotyledons</taxon>
        <taxon>Gunneridae</taxon>
        <taxon>Pentapetalae</taxon>
        <taxon>rosids</taxon>
        <taxon>malvids</taxon>
        <taxon>Brassicales</taxon>
        <taxon>Brassicaceae</taxon>
        <taxon>Brassiceae</taxon>
        <taxon>Brassica</taxon>
    </lineage>
</organism>
<gene>
    <name evidence="1" type="ORF">Bca52824_022471</name>
</gene>
<dbReference type="Proteomes" id="UP000886595">
    <property type="component" value="Unassembled WGS sequence"/>
</dbReference>
<sequence length="62" mass="7435">MKNVYDKEPRLLDHTTHPLFKTNEWFYFVTRTQVSVKNTVVVRTSKKGHRGQRRDVRIFQGS</sequence>
<protein>
    <submittedName>
        <fullName evidence="1">Uncharacterized protein</fullName>
    </submittedName>
</protein>
<dbReference type="EMBL" id="JAAMPC010000005">
    <property type="protein sequence ID" value="KAG2310914.1"/>
    <property type="molecule type" value="Genomic_DNA"/>
</dbReference>
<accession>A0A8X8ARD6</accession>
<name>A0A8X8ARD6_BRACI</name>
<proteinExistence type="predicted"/>
<dbReference type="OrthoDB" id="1113629at2759"/>
<dbReference type="AlphaFoldDB" id="A0A8X8ARD6"/>
<evidence type="ECO:0000313" key="1">
    <source>
        <dbReference type="EMBL" id="KAG2310914.1"/>
    </source>
</evidence>
<evidence type="ECO:0000313" key="2">
    <source>
        <dbReference type="Proteomes" id="UP000886595"/>
    </source>
</evidence>